<dbReference type="InterPro" id="IPR036895">
    <property type="entry name" value="Uracil-DNA_glycosylase-like_sf"/>
</dbReference>
<dbReference type="EMBL" id="SUNH01000043">
    <property type="protein sequence ID" value="TJZ79835.1"/>
    <property type="molecule type" value="Genomic_DNA"/>
</dbReference>
<gene>
    <name evidence="2" type="ORF">FA740_17995</name>
</gene>
<comment type="caution">
    <text evidence="2">The sequence shown here is derived from an EMBL/GenBank/DDBJ whole genome shotgun (WGS) entry which is preliminary data.</text>
</comment>
<dbReference type="SUPFAM" id="SSF52141">
    <property type="entry name" value="Uracil-DNA glycosylase-like"/>
    <property type="match status" value="1"/>
</dbReference>
<evidence type="ECO:0000313" key="3">
    <source>
        <dbReference type="Proteomes" id="UP000306223"/>
    </source>
</evidence>
<dbReference type="Proteomes" id="UP000306223">
    <property type="component" value="Unassembled WGS sequence"/>
</dbReference>
<name>A0A4U0QEC2_9RHOB</name>
<dbReference type="Pfam" id="PF03167">
    <property type="entry name" value="UDG"/>
    <property type="match status" value="1"/>
</dbReference>
<accession>A0A4U0QEC2</accession>
<dbReference type="SMART" id="SM00986">
    <property type="entry name" value="UDG"/>
    <property type="match status" value="1"/>
</dbReference>
<sequence>MLRDSPHMAPLNDMVAGLRAEGRGAVPDFDPMDGGVGARILFLLEKPGPMTDADRPGRAGSGFISRDNDDESAGATFTFMQQIPIMRNETLIWNSIPWWNDSTKVTPEEWRLGLLRLEALLNLLPRLQSVVLVGKKAARAANMLAMRDLRVWHSAHPSPRVRARYPDQHAAIPGIWAKAVTSLN</sequence>
<reference evidence="2 3" key="1">
    <citation type="submission" date="2019-04" db="EMBL/GenBank/DDBJ databases">
        <authorList>
            <person name="Li J."/>
        </authorList>
    </citation>
    <scope>NUCLEOTIDE SEQUENCE [LARGE SCALE GENOMIC DNA]</scope>
    <source>
        <strain evidence="2 3">CCTCC AB2016182</strain>
    </source>
</reference>
<dbReference type="SMART" id="SM00987">
    <property type="entry name" value="UreE_C"/>
    <property type="match status" value="1"/>
</dbReference>
<dbReference type="AlphaFoldDB" id="A0A4U0QEC2"/>
<evidence type="ECO:0000259" key="1">
    <source>
        <dbReference type="SMART" id="SM00986"/>
    </source>
</evidence>
<dbReference type="CDD" id="cd10035">
    <property type="entry name" value="UDG_like"/>
    <property type="match status" value="1"/>
</dbReference>
<dbReference type="InterPro" id="IPR005122">
    <property type="entry name" value="Uracil-DNA_glycosylase-like"/>
</dbReference>
<organism evidence="2 3">
    <name type="scientific">Paracoccus hibiscisoli</name>
    <dbReference type="NCBI Taxonomy" id="2023261"/>
    <lineage>
        <taxon>Bacteria</taxon>
        <taxon>Pseudomonadati</taxon>
        <taxon>Pseudomonadota</taxon>
        <taxon>Alphaproteobacteria</taxon>
        <taxon>Rhodobacterales</taxon>
        <taxon>Paracoccaceae</taxon>
        <taxon>Paracoccus</taxon>
    </lineage>
</organism>
<feature type="domain" description="Uracil-DNA glycosylase-like" evidence="1">
    <location>
        <begin position="31"/>
        <end position="181"/>
    </location>
</feature>
<keyword evidence="3" id="KW-1185">Reference proteome</keyword>
<evidence type="ECO:0000313" key="2">
    <source>
        <dbReference type="EMBL" id="TJZ79835.1"/>
    </source>
</evidence>
<dbReference type="OrthoDB" id="64750at2"/>
<proteinExistence type="predicted"/>
<dbReference type="Gene3D" id="3.40.470.10">
    <property type="entry name" value="Uracil-DNA glycosylase-like domain"/>
    <property type="match status" value="1"/>
</dbReference>
<protein>
    <submittedName>
        <fullName evidence="2">Uracil-DNA glycosylase</fullName>
    </submittedName>
</protein>